<gene>
    <name evidence="2" type="ORF">SAMN02745823_01425</name>
</gene>
<dbReference type="RefSeq" id="WP_073077174.1">
    <property type="nucleotide sequence ID" value="NZ_FQXV01000004.1"/>
</dbReference>
<keyword evidence="1" id="KW-0472">Membrane</keyword>
<name>A0A1M5WW48_9FIRM</name>
<dbReference type="OrthoDB" id="116789at2"/>
<protein>
    <submittedName>
        <fullName evidence="2">Uncharacterized protein</fullName>
    </submittedName>
</protein>
<feature type="transmembrane region" description="Helical" evidence="1">
    <location>
        <begin position="111"/>
        <end position="144"/>
    </location>
</feature>
<proteinExistence type="predicted"/>
<reference evidence="2 3" key="1">
    <citation type="submission" date="2016-11" db="EMBL/GenBank/DDBJ databases">
        <authorList>
            <person name="Jaros S."/>
            <person name="Januszkiewicz K."/>
            <person name="Wedrychowicz H."/>
        </authorList>
    </citation>
    <scope>NUCLEOTIDE SEQUENCE [LARGE SCALE GENOMIC DNA]</scope>
    <source>
        <strain evidence="2 3">DSM 10068</strain>
    </source>
</reference>
<keyword evidence="1" id="KW-0812">Transmembrane</keyword>
<feature type="transmembrane region" description="Helical" evidence="1">
    <location>
        <begin position="177"/>
        <end position="196"/>
    </location>
</feature>
<evidence type="ECO:0000256" key="1">
    <source>
        <dbReference type="SAM" id="Phobius"/>
    </source>
</evidence>
<keyword evidence="1" id="KW-1133">Transmembrane helix</keyword>
<dbReference type="STRING" id="1123282.SAMN02745823_01425"/>
<evidence type="ECO:0000313" key="3">
    <source>
        <dbReference type="Proteomes" id="UP000183995"/>
    </source>
</evidence>
<feature type="transmembrane region" description="Helical" evidence="1">
    <location>
        <begin position="78"/>
        <end position="99"/>
    </location>
</feature>
<dbReference type="EMBL" id="FQXV01000004">
    <property type="protein sequence ID" value="SHH91807.1"/>
    <property type="molecule type" value="Genomic_DNA"/>
</dbReference>
<evidence type="ECO:0000313" key="2">
    <source>
        <dbReference type="EMBL" id="SHH91807.1"/>
    </source>
</evidence>
<feature type="transmembrane region" description="Helical" evidence="1">
    <location>
        <begin position="298"/>
        <end position="320"/>
    </location>
</feature>
<feature type="transmembrane region" description="Helical" evidence="1">
    <location>
        <begin position="251"/>
        <end position="270"/>
    </location>
</feature>
<organism evidence="2 3">
    <name type="scientific">Sporobacter termitidis DSM 10068</name>
    <dbReference type="NCBI Taxonomy" id="1123282"/>
    <lineage>
        <taxon>Bacteria</taxon>
        <taxon>Bacillati</taxon>
        <taxon>Bacillota</taxon>
        <taxon>Clostridia</taxon>
        <taxon>Eubacteriales</taxon>
        <taxon>Oscillospiraceae</taxon>
        <taxon>Sporobacter</taxon>
    </lineage>
</organism>
<dbReference type="Pfam" id="PF22564">
    <property type="entry name" value="HAAS"/>
    <property type="match status" value="1"/>
</dbReference>
<dbReference type="Proteomes" id="UP000183995">
    <property type="component" value="Unassembled WGS sequence"/>
</dbReference>
<sequence length="330" mass="36114">MKNLIDRYLYDVSRRLPEEMRADVERELRSNIEDMLPENPGQGDIEKVLTELGSPAKLAVRYNPRPRYLISPEFFDEYLMVLKIAGICLGALLAALAVFKIVFSDAGSTDIVSAVVSVIAGFIGGAFDGVVYAFFWVTIVFFCIEHFGGKKNARPWSPKYLPEVPANAKGLIRRGDAVARAIFSILFTALFLAGTLRQPPFIAWYETGAPTVALFDSQLVQRFLPFFVSMMALTLAVAMLKLVIGRWNIAVAAMHCLCGIIGAVIGVTFINNPGVFTGAFIARFAEKVQVTERAMSGYVGIAVTVLTVLIVVGAIGDIIATIDRTAKNYK</sequence>
<dbReference type="AlphaFoldDB" id="A0A1M5WW48"/>
<keyword evidence="3" id="KW-1185">Reference proteome</keyword>
<accession>A0A1M5WW48</accession>
<feature type="transmembrane region" description="Helical" evidence="1">
    <location>
        <begin position="223"/>
        <end position="244"/>
    </location>
</feature>